<evidence type="ECO:0000259" key="2">
    <source>
        <dbReference type="Pfam" id="PF17111"/>
    </source>
</evidence>
<dbReference type="STRING" id="913774.A0A0C3CVM8"/>
<evidence type="ECO:0000313" key="4">
    <source>
        <dbReference type="Proteomes" id="UP000054321"/>
    </source>
</evidence>
<dbReference type="Proteomes" id="UP000054321">
    <property type="component" value="Unassembled WGS sequence"/>
</dbReference>
<evidence type="ECO:0000256" key="1">
    <source>
        <dbReference type="SAM" id="MobiDB-lite"/>
    </source>
</evidence>
<dbReference type="Pfam" id="PF17111">
    <property type="entry name" value="PigL_N"/>
    <property type="match status" value="1"/>
</dbReference>
<dbReference type="InParanoid" id="A0A0C3CVM8"/>
<feature type="compositionally biased region" description="Basic and acidic residues" evidence="1">
    <location>
        <begin position="391"/>
        <end position="400"/>
    </location>
</feature>
<dbReference type="HOGENOM" id="CLU_032923_1_0_1"/>
<dbReference type="EMBL" id="KN832874">
    <property type="protein sequence ID" value="KIN03059.1"/>
    <property type="molecule type" value="Genomic_DNA"/>
</dbReference>
<dbReference type="OrthoDB" id="5068804at2759"/>
<keyword evidence="4" id="KW-1185">Reference proteome</keyword>
<dbReference type="AlphaFoldDB" id="A0A0C3CVM8"/>
<reference evidence="4" key="2">
    <citation type="submission" date="2015-01" db="EMBL/GenBank/DDBJ databases">
        <title>Evolutionary Origins and Diversification of the Mycorrhizal Mutualists.</title>
        <authorList>
            <consortium name="DOE Joint Genome Institute"/>
            <consortium name="Mycorrhizal Genomics Consortium"/>
            <person name="Kohler A."/>
            <person name="Kuo A."/>
            <person name="Nagy L.G."/>
            <person name="Floudas D."/>
            <person name="Copeland A."/>
            <person name="Barry K.W."/>
            <person name="Cichocki N."/>
            <person name="Veneault-Fourrey C."/>
            <person name="LaButti K."/>
            <person name="Lindquist E.A."/>
            <person name="Lipzen A."/>
            <person name="Lundell T."/>
            <person name="Morin E."/>
            <person name="Murat C."/>
            <person name="Riley R."/>
            <person name="Ohm R."/>
            <person name="Sun H."/>
            <person name="Tunlid A."/>
            <person name="Henrissat B."/>
            <person name="Grigoriev I.V."/>
            <person name="Hibbett D.S."/>
            <person name="Martin F."/>
        </authorList>
    </citation>
    <scope>NUCLEOTIDE SEQUENCE [LARGE SCALE GENOMIC DNA]</scope>
    <source>
        <strain evidence="4">Zn</strain>
    </source>
</reference>
<dbReference type="InterPro" id="IPR031348">
    <property type="entry name" value="PigL_N"/>
</dbReference>
<feature type="compositionally biased region" description="Polar residues" evidence="1">
    <location>
        <begin position="374"/>
        <end position="387"/>
    </location>
</feature>
<gene>
    <name evidence="3" type="ORF">OIDMADRAFT_160616</name>
</gene>
<feature type="domain" description="Azaphilone pigments biosynthesis cluster protein L N-terminal" evidence="2">
    <location>
        <begin position="2"/>
        <end position="210"/>
    </location>
</feature>
<reference evidence="3 4" key="1">
    <citation type="submission" date="2014-04" db="EMBL/GenBank/DDBJ databases">
        <authorList>
            <consortium name="DOE Joint Genome Institute"/>
            <person name="Kuo A."/>
            <person name="Martino E."/>
            <person name="Perotto S."/>
            <person name="Kohler A."/>
            <person name="Nagy L.G."/>
            <person name="Floudas D."/>
            <person name="Copeland A."/>
            <person name="Barry K.W."/>
            <person name="Cichocki N."/>
            <person name="Veneault-Fourrey C."/>
            <person name="LaButti K."/>
            <person name="Lindquist E.A."/>
            <person name="Lipzen A."/>
            <person name="Lundell T."/>
            <person name="Morin E."/>
            <person name="Murat C."/>
            <person name="Sun H."/>
            <person name="Tunlid A."/>
            <person name="Henrissat B."/>
            <person name="Grigoriev I.V."/>
            <person name="Hibbett D.S."/>
            <person name="Martin F."/>
            <person name="Nordberg H.P."/>
            <person name="Cantor M.N."/>
            <person name="Hua S.X."/>
        </authorList>
    </citation>
    <scope>NUCLEOTIDE SEQUENCE [LARGE SCALE GENOMIC DNA]</scope>
    <source>
        <strain evidence="3 4">Zn</strain>
    </source>
</reference>
<feature type="region of interest" description="Disordered" evidence="1">
    <location>
        <begin position="374"/>
        <end position="434"/>
    </location>
</feature>
<feature type="compositionally biased region" description="Polar residues" evidence="1">
    <location>
        <begin position="414"/>
        <end position="434"/>
    </location>
</feature>
<sequence length="434" mass="47614">MAEPIGLAAGLLGLATFAFQSSVALFKTVQSFQYHPKRIRDLEEELEALSGVLGSLAETINAITDVDLSALKVPLLRCGKACGEFEQEIIKCSSRSGGNRTSFRDWAKLKYMGDDIDGFRQLLAGYKSTINIALTDLNIRKSSITAEGLEDYKVLIKTATDDLEERLQSIDTKLETIFGNTMTDSGTDTAELQLLKEERTSTQNYLQICRQLSDHIDQIQLNAQRSGSSAAPENLETIPERLAYEGLQGCKNSLVLTVAKLERHMKDVVDRMVAKSKTATSSPEDVADLVRLQEEWETTRQSIDICSRAGAHLKENTSTIDNYATGDAIQFMVSTTGKTIHGKNRGIGWRTRQVGGHLSDDSLQKLSQDMTTYTFQNSGKDGNSLSNPDGAVDHKLDSEFNGRYGTGYKLTKSGVETSSSTRPTDSRQGNSPKG</sequence>
<evidence type="ECO:0000313" key="3">
    <source>
        <dbReference type="EMBL" id="KIN03059.1"/>
    </source>
</evidence>
<proteinExistence type="predicted"/>
<protein>
    <recommendedName>
        <fullName evidence="2">Azaphilone pigments biosynthesis cluster protein L N-terminal domain-containing protein</fullName>
    </recommendedName>
</protein>
<accession>A0A0C3CVM8</accession>
<name>A0A0C3CVM8_OIDMZ</name>
<organism evidence="3 4">
    <name type="scientific">Oidiodendron maius (strain Zn)</name>
    <dbReference type="NCBI Taxonomy" id="913774"/>
    <lineage>
        <taxon>Eukaryota</taxon>
        <taxon>Fungi</taxon>
        <taxon>Dikarya</taxon>
        <taxon>Ascomycota</taxon>
        <taxon>Pezizomycotina</taxon>
        <taxon>Leotiomycetes</taxon>
        <taxon>Leotiomycetes incertae sedis</taxon>
        <taxon>Myxotrichaceae</taxon>
        <taxon>Oidiodendron</taxon>
    </lineage>
</organism>